<dbReference type="SUPFAM" id="SSF56112">
    <property type="entry name" value="Protein kinase-like (PK-like)"/>
    <property type="match status" value="1"/>
</dbReference>
<dbReference type="eggNOG" id="COG2334">
    <property type="taxonomic scope" value="Bacteria"/>
</dbReference>
<dbReference type="AlphaFoldDB" id="A0A0H2YQ13"/>
<dbReference type="Proteomes" id="UP000001823">
    <property type="component" value="Chromosome"/>
</dbReference>
<gene>
    <name evidence="2" type="ordered locus">CPF_2484</name>
</gene>
<sequence>MNKIRYKDEKYLCRYDLDIKLFEALGLDIFDLRPNRNVFLLDTKQGKKILKMINYDDDRLNFIIHSTEYLRERYDSILKINKLPNGEWRFKWKGNDYILLDYFEGTEFNIANPIELEIITEAVAKLHNAGMGIQEATSKEMNEKNSELFKLKDYFKNSKKDLERLNEIVESYKYKNEFDEIFIKEVDYHLSDVEKCIDLLEKSKYEDLCRDKEKITLCHNDLAYHNILFNQNKVSFIDFDYCNINLRVIDLCNFIIKSIKRFGFSLEMYDSIIEKYDKLNNLSKEEKELMYIYLRFPHDFYTVSMQYYYKLKDWKYESFLNKLERKLEYTKEKEILLNHINK</sequence>
<evidence type="ECO:0000259" key="1">
    <source>
        <dbReference type="SMART" id="SM00587"/>
    </source>
</evidence>
<feature type="domain" description="CHK kinase-like" evidence="1">
    <location>
        <begin position="97"/>
        <end position="285"/>
    </location>
</feature>
<protein>
    <submittedName>
        <fullName evidence="2">Spore coat protein, CotS family</fullName>
    </submittedName>
</protein>
<dbReference type="EMBL" id="CP000246">
    <property type="protein sequence ID" value="ABG83031.1"/>
    <property type="molecule type" value="Genomic_DNA"/>
</dbReference>
<evidence type="ECO:0000313" key="2">
    <source>
        <dbReference type="EMBL" id="ABG83031.1"/>
    </source>
</evidence>
<dbReference type="Gene3D" id="3.30.200.20">
    <property type="entry name" value="Phosphorylase Kinase, domain 1"/>
    <property type="match status" value="1"/>
</dbReference>
<dbReference type="InterPro" id="IPR011009">
    <property type="entry name" value="Kinase-like_dom_sf"/>
</dbReference>
<dbReference type="PANTHER" id="PTHR39179">
    <property type="entry name" value="SPORE COAT PROTEIN I"/>
    <property type="match status" value="1"/>
</dbReference>
<dbReference type="InterPro" id="IPR014255">
    <property type="entry name" value="Spore_coat_CotS"/>
</dbReference>
<dbReference type="PaxDb" id="195103-CPF_2484"/>
<dbReference type="KEGG" id="cpf:CPF_2484"/>
<evidence type="ECO:0000313" key="3">
    <source>
        <dbReference type="Proteomes" id="UP000001823"/>
    </source>
</evidence>
<dbReference type="RefSeq" id="WP_011591073.1">
    <property type="nucleotide sequence ID" value="NC_008261.1"/>
</dbReference>
<dbReference type="STRING" id="195103.CPF_2484"/>
<accession>A0A0H2YQ13</accession>
<dbReference type="Gene3D" id="3.90.1200.10">
    <property type="match status" value="1"/>
</dbReference>
<dbReference type="InterPro" id="IPR047175">
    <property type="entry name" value="CotS-like"/>
</dbReference>
<keyword evidence="3" id="KW-1185">Reference proteome</keyword>
<dbReference type="NCBIfam" id="TIGR02906">
    <property type="entry name" value="spore_CotS"/>
    <property type="match status" value="1"/>
</dbReference>
<dbReference type="Pfam" id="PF01633">
    <property type="entry name" value="Choline_kinase"/>
    <property type="match status" value="1"/>
</dbReference>
<reference evidence="2 3" key="1">
    <citation type="journal article" date="2006" name="Genome Res.">
        <title>Skewed genomic variability in strains of the toxigenic bacterial pathogen, Clostridium perfringens.</title>
        <authorList>
            <person name="Myers G.S."/>
            <person name="Rasko D.A."/>
            <person name="Cheung J.K."/>
            <person name="Ravel J."/>
            <person name="Seshadri R."/>
            <person name="Deboy R.T."/>
            <person name="Ren Q."/>
            <person name="Varga J."/>
            <person name="Awad M.M."/>
            <person name="Brinkac L.M."/>
            <person name="Daugherty S.C."/>
            <person name="Haft D.H."/>
            <person name="Dodson R.J."/>
            <person name="Madupu R."/>
            <person name="Nelson W.C."/>
            <person name="Rosovitz M.J."/>
            <person name="Sullivan S.A."/>
            <person name="Khouri H."/>
            <person name="Dimitrov G.I."/>
            <person name="Watkins K.L."/>
            <person name="Mulligan S."/>
            <person name="Benton J."/>
            <person name="Radune D."/>
            <person name="Fisher D.J."/>
            <person name="Atkins H.S."/>
            <person name="Hiscox T."/>
            <person name="Jost B.H."/>
            <person name="Billington S.J."/>
            <person name="Songer J.G."/>
            <person name="McClane B.A."/>
            <person name="Titball R.W."/>
            <person name="Rood J.I."/>
            <person name="Melville S.B."/>
            <person name="Paulsen I.T."/>
        </authorList>
    </citation>
    <scope>NUCLEOTIDE SEQUENCE [LARGE SCALE GENOMIC DNA]</scope>
    <source>
        <strain evidence="3">ATCC 13124 / DSM 756 / JCM 1290 / NCIMB 6125 / NCTC 8237 / S 107 / Type A</strain>
    </source>
</reference>
<proteinExistence type="predicted"/>
<dbReference type="PANTHER" id="PTHR39179:SF1">
    <property type="entry name" value="SPORE COAT PROTEIN I"/>
    <property type="match status" value="1"/>
</dbReference>
<dbReference type="HOGENOM" id="CLU_042636_1_0_9"/>
<dbReference type="SMART" id="SM00587">
    <property type="entry name" value="CHK"/>
    <property type="match status" value="1"/>
</dbReference>
<dbReference type="GO" id="GO:0042601">
    <property type="term" value="C:endospore-forming forespore"/>
    <property type="evidence" value="ECO:0007669"/>
    <property type="project" value="TreeGrafter"/>
</dbReference>
<dbReference type="InterPro" id="IPR015897">
    <property type="entry name" value="CHK_kinase-like"/>
</dbReference>
<organism evidence="2 3">
    <name type="scientific">Clostridium perfringens (strain ATCC 13124 / DSM 756 / JCM 1290 / NCIMB 6125 / NCTC 8237 / Type A)</name>
    <dbReference type="NCBI Taxonomy" id="195103"/>
    <lineage>
        <taxon>Bacteria</taxon>
        <taxon>Bacillati</taxon>
        <taxon>Bacillota</taxon>
        <taxon>Clostridia</taxon>
        <taxon>Eubacteriales</taxon>
        <taxon>Clostridiaceae</taxon>
        <taxon>Clostridium</taxon>
    </lineage>
</organism>
<name>A0A0H2YQ13_CLOP1</name>